<keyword evidence="2" id="KW-1185">Reference proteome</keyword>
<name>A0ACC1Z417_MELAZ</name>
<proteinExistence type="predicted"/>
<evidence type="ECO:0000313" key="1">
    <source>
        <dbReference type="EMBL" id="KAJ4730389.1"/>
    </source>
</evidence>
<sequence length="412" mass="46002">MQSSEDDTMEVDSIHGGRNGDDKYVPFDIENGSGREINLSNIGVDGPEAFGNGGTLIPKSKSSVAAADVLKTLFFILMWYTFSTFLTLYNKTLLGDDMGKFPAPLLMNTVHFSMQAILSKGITWFWSHRFQPSDTMSRRDYFVRVIPTAMATALDVNLSNESLVFISVTFATMCKSAAPIFLLLFAFAFRLESPSIKLLGIIVIISVGILLTVAKETAFEFWGFIFVMLAAVMSGFRWCMTQILLQKEAFGLKNPLTLMSYLTPVMALVTALLSLMLDPWDEFRRNNYFNNPWHVTRSCLLMLFGGTLAFFMVLTEYVLVSVTSAVTVTIAGVVKEAVTIVVAVFYFHDEFTWLKGFGLFTIMVGVSLFNWYKYLKLQKGHASEDEISGSPAVNATTKYVILEEIDDLEEGT</sequence>
<dbReference type="EMBL" id="CM051394">
    <property type="protein sequence ID" value="KAJ4730389.1"/>
    <property type="molecule type" value="Genomic_DNA"/>
</dbReference>
<gene>
    <name evidence="1" type="ORF">OWV82_003026</name>
</gene>
<evidence type="ECO:0000313" key="2">
    <source>
        <dbReference type="Proteomes" id="UP001164539"/>
    </source>
</evidence>
<accession>A0ACC1Z417</accession>
<protein>
    <submittedName>
        <fullName evidence="1">Sugar phosphate transporter domain containing protein</fullName>
    </submittedName>
</protein>
<organism evidence="1 2">
    <name type="scientific">Melia azedarach</name>
    <name type="common">Chinaberry tree</name>
    <dbReference type="NCBI Taxonomy" id="155640"/>
    <lineage>
        <taxon>Eukaryota</taxon>
        <taxon>Viridiplantae</taxon>
        <taxon>Streptophyta</taxon>
        <taxon>Embryophyta</taxon>
        <taxon>Tracheophyta</taxon>
        <taxon>Spermatophyta</taxon>
        <taxon>Magnoliopsida</taxon>
        <taxon>eudicotyledons</taxon>
        <taxon>Gunneridae</taxon>
        <taxon>Pentapetalae</taxon>
        <taxon>rosids</taxon>
        <taxon>malvids</taxon>
        <taxon>Sapindales</taxon>
        <taxon>Meliaceae</taxon>
        <taxon>Melia</taxon>
    </lineage>
</organism>
<comment type="caution">
    <text evidence="1">The sequence shown here is derived from an EMBL/GenBank/DDBJ whole genome shotgun (WGS) entry which is preliminary data.</text>
</comment>
<reference evidence="1 2" key="1">
    <citation type="journal article" date="2023" name="Science">
        <title>Complex scaffold remodeling in plant triterpene biosynthesis.</title>
        <authorList>
            <person name="De La Pena R."/>
            <person name="Hodgson H."/>
            <person name="Liu J.C."/>
            <person name="Stephenson M.J."/>
            <person name="Martin A.C."/>
            <person name="Owen C."/>
            <person name="Harkess A."/>
            <person name="Leebens-Mack J."/>
            <person name="Jimenez L.E."/>
            <person name="Osbourn A."/>
            <person name="Sattely E.S."/>
        </authorList>
    </citation>
    <scope>NUCLEOTIDE SEQUENCE [LARGE SCALE GENOMIC DNA]</scope>
    <source>
        <strain evidence="2">cv. JPN11</strain>
        <tissue evidence="1">Leaf</tissue>
    </source>
</reference>
<dbReference type="Proteomes" id="UP001164539">
    <property type="component" value="Chromosome 1"/>
</dbReference>